<reference evidence="1" key="2">
    <citation type="submission" date="2018-05" db="EMBL/GenBank/DDBJ databases">
        <title>OmerRS3 (Oryza meridionalis Reference Sequence Version 3).</title>
        <authorList>
            <person name="Zhang J."/>
            <person name="Kudrna D."/>
            <person name="Lee S."/>
            <person name="Talag J."/>
            <person name="Welchert J."/>
            <person name="Wing R.A."/>
        </authorList>
    </citation>
    <scope>NUCLEOTIDE SEQUENCE [LARGE SCALE GENOMIC DNA]</scope>
    <source>
        <strain evidence="1">cv. OR44</strain>
    </source>
</reference>
<dbReference type="Gramene" id="OMERI01G13930.1">
    <property type="protein sequence ID" value="OMERI01G13930.1"/>
    <property type="gene ID" value="OMERI01G13930"/>
</dbReference>
<dbReference type="eggNOG" id="KOG4197">
    <property type="taxonomic scope" value="Eukaryota"/>
</dbReference>
<organism evidence="1">
    <name type="scientific">Oryza meridionalis</name>
    <dbReference type="NCBI Taxonomy" id="40149"/>
    <lineage>
        <taxon>Eukaryota</taxon>
        <taxon>Viridiplantae</taxon>
        <taxon>Streptophyta</taxon>
        <taxon>Embryophyta</taxon>
        <taxon>Tracheophyta</taxon>
        <taxon>Spermatophyta</taxon>
        <taxon>Magnoliopsida</taxon>
        <taxon>Liliopsida</taxon>
        <taxon>Poales</taxon>
        <taxon>Poaceae</taxon>
        <taxon>BOP clade</taxon>
        <taxon>Oryzoideae</taxon>
        <taxon>Oryzeae</taxon>
        <taxon>Oryzinae</taxon>
        <taxon>Oryza</taxon>
    </lineage>
</organism>
<proteinExistence type="predicted"/>
<name>A0A0E0C1U2_9ORYZ</name>
<dbReference type="HOGENOM" id="CLU_1799517_0_0_1"/>
<dbReference type="EnsemblPlants" id="OMERI01G13930.1">
    <property type="protein sequence ID" value="OMERI01G13930.1"/>
    <property type="gene ID" value="OMERI01G13930"/>
</dbReference>
<evidence type="ECO:0000313" key="2">
    <source>
        <dbReference type="Proteomes" id="UP000008021"/>
    </source>
</evidence>
<dbReference type="InterPro" id="IPR011990">
    <property type="entry name" value="TPR-like_helical_dom_sf"/>
</dbReference>
<dbReference type="Proteomes" id="UP000008021">
    <property type="component" value="Chromosome 1"/>
</dbReference>
<reference evidence="1" key="1">
    <citation type="submission" date="2015-04" db="UniProtKB">
        <authorList>
            <consortium name="EnsemblPlants"/>
        </authorList>
    </citation>
    <scope>IDENTIFICATION</scope>
</reference>
<protein>
    <submittedName>
        <fullName evidence="1">Uncharacterized protein</fullName>
    </submittedName>
</protein>
<dbReference type="AlphaFoldDB" id="A0A0E0C1U2"/>
<dbReference type="PANTHER" id="PTHR47926">
    <property type="entry name" value="PENTATRICOPEPTIDE REPEAT-CONTAINING PROTEIN"/>
    <property type="match status" value="1"/>
</dbReference>
<dbReference type="InterPro" id="IPR046960">
    <property type="entry name" value="PPR_At4g14850-like_plant"/>
</dbReference>
<accession>A0A0E0C1U2</accession>
<dbReference type="GO" id="GO:0009451">
    <property type="term" value="P:RNA modification"/>
    <property type="evidence" value="ECO:0007669"/>
    <property type="project" value="InterPro"/>
</dbReference>
<dbReference type="Gene3D" id="1.25.40.10">
    <property type="entry name" value="Tetratricopeptide repeat domain"/>
    <property type="match status" value="1"/>
</dbReference>
<evidence type="ECO:0000313" key="1">
    <source>
        <dbReference type="EnsemblPlants" id="OMERI01G13930.1"/>
    </source>
</evidence>
<dbReference type="GO" id="GO:0003723">
    <property type="term" value="F:RNA binding"/>
    <property type="evidence" value="ECO:0007669"/>
    <property type="project" value="InterPro"/>
</dbReference>
<sequence>MTMLSILVRNFAGNTSSKFNKVALLKLNSLKLALSGNKFVGSSLIGLYSKFSKMNDSRGVFEEIINKDIVAYTSMITGYSETVDSIAWNAFEIATDMLQNNLEVNRVTLESTWVIVDCRSAKALVDQTIGSLETYILEGSAPSS</sequence>
<dbReference type="STRING" id="40149.A0A0E0C1U2"/>
<keyword evidence="2" id="KW-1185">Reference proteome</keyword>